<evidence type="ECO:0000256" key="1">
    <source>
        <dbReference type="SAM" id="SignalP"/>
    </source>
</evidence>
<dbReference type="EMBL" id="JAPFFK010000018">
    <property type="protein sequence ID" value="KAJ6691950.1"/>
    <property type="molecule type" value="Genomic_DNA"/>
</dbReference>
<comment type="caution">
    <text evidence="2">The sequence shown here is derived from an EMBL/GenBank/DDBJ whole genome shotgun (WGS) entry which is preliminary data.</text>
</comment>
<evidence type="ECO:0008006" key="4">
    <source>
        <dbReference type="Google" id="ProtNLM"/>
    </source>
</evidence>
<reference evidence="2" key="1">
    <citation type="submission" date="2022-11" db="EMBL/GenBank/DDBJ databases">
        <authorList>
            <person name="Hyden B.L."/>
            <person name="Feng K."/>
            <person name="Yates T."/>
            <person name="Jawdy S."/>
            <person name="Smart L.B."/>
            <person name="Muchero W."/>
        </authorList>
    </citation>
    <scope>NUCLEOTIDE SEQUENCE</scope>
    <source>
        <tissue evidence="2">Shoot tip</tissue>
    </source>
</reference>
<protein>
    <recommendedName>
        <fullName evidence="4">Secreted protein</fullName>
    </recommendedName>
</protein>
<keyword evidence="1" id="KW-0732">Signal</keyword>
<keyword evidence="3" id="KW-1185">Reference proteome</keyword>
<dbReference type="OrthoDB" id="10599749at2759"/>
<organism evidence="2 3">
    <name type="scientific">Salix purpurea</name>
    <name type="common">Purple osier willow</name>
    <dbReference type="NCBI Taxonomy" id="77065"/>
    <lineage>
        <taxon>Eukaryota</taxon>
        <taxon>Viridiplantae</taxon>
        <taxon>Streptophyta</taxon>
        <taxon>Embryophyta</taxon>
        <taxon>Tracheophyta</taxon>
        <taxon>Spermatophyta</taxon>
        <taxon>Magnoliopsida</taxon>
        <taxon>eudicotyledons</taxon>
        <taxon>Gunneridae</taxon>
        <taxon>Pentapetalae</taxon>
        <taxon>rosids</taxon>
        <taxon>fabids</taxon>
        <taxon>Malpighiales</taxon>
        <taxon>Salicaceae</taxon>
        <taxon>Saliceae</taxon>
        <taxon>Salix</taxon>
    </lineage>
</organism>
<reference evidence="2" key="2">
    <citation type="journal article" date="2023" name="Int. J. Mol. Sci.">
        <title>De Novo Assembly and Annotation of 11 Diverse Shrub Willow (Salix) Genomes Reveals Novel Gene Organization in Sex-Linked Regions.</title>
        <authorList>
            <person name="Hyden B."/>
            <person name="Feng K."/>
            <person name="Yates T.B."/>
            <person name="Jawdy S."/>
            <person name="Cereghino C."/>
            <person name="Smart L.B."/>
            <person name="Muchero W."/>
        </authorList>
    </citation>
    <scope>NUCLEOTIDE SEQUENCE</scope>
    <source>
        <tissue evidence="2">Shoot tip</tissue>
    </source>
</reference>
<gene>
    <name evidence="2" type="ORF">OIU79_013845</name>
</gene>
<dbReference type="Proteomes" id="UP001151532">
    <property type="component" value="Chromosome 9"/>
</dbReference>
<name>A0A9Q0SWJ2_SALPP</name>
<sequence length="112" mass="11688">MGASFGWRAAASFLLLGDVLPALGGCPDWLEASFILALGRLGSCAADLKVVCGRKGSPRGLGLVLSGGLKSEDWGLLSPFLFFPAVDLWHVAADFGWAVHVGCSLNLNLNSN</sequence>
<accession>A0A9Q0SWJ2</accession>
<evidence type="ECO:0000313" key="2">
    <source>
        <dbReference type="EMBL" id="KAJ6691950.1"/>
    </source>
</evidence>
<evidence type="ECO:0000313" key="3">
    <source>
        <dbReference type="Proteomes" id="UP001151532"/>
    </source>
</evidence>
<dbReference type="AlphaFoldDB" id="A0A9Q0SWJ2"/>
<feature type="chain" id="PRO_5040205845" description="Secreted protein" evidence="1">
    <location>
        <begin position="25"/>
        <end position="112"/>
    </location>
</feature>
<feature type="signal peptide" evidence="1">
    <location>
        <begin position="1"/>
        <end position="24"/>
    </location>
</feature>
<proteinExistence type="predicted"/>